<protein>
    <recommendedName>
        <fullName evidence="4">Type II secretion system protein J</fullName>
    </recommendedName>
</protein>
<feature type="transmembrane region" description="Helical" evidence="1">
    <location>
        <begin position="34"/>
        <end position="60"/>
    </location>
</feature>
<comment type="caution">
    <text evidence="2">The sequence shown here is derived from an EMBL/GenBank/DDBJ whole genome shotgun (WGS) entry which is preliminary data.</text>
</comment>
<keyword evidence="1" id="KW-0812">Transmembrane</keyword>
<reference evidence="2 3" key="1">
    <citation type="journal article" date="2016" name="Nat. Commun.">
        <title>Thousands of microbial genomes shed light on interconnected biogeochemical processes in an aquifer system.</title>
        <authorList>
            <person name="Anantharaman K."/>
            <person name="Brown C.T."/>
            <person name="Hug L.A."/>
            <person name="Sharon I."/>
            <person name="Castelle C.J."/>
            <person name="Probst A.J."/>
            <person name="Thomas B.C."/>
            <person name="Singh A."/>
            <person name="Wilkins M.J."/>
            <person name="Karaoz U."/>
            <person name="Brodie E.L."/>
            <person name="Williams K.H."/>
            <person name="Hubbard S.S."/>
            <person name="Banfield J.F."/>
        </authorList>
    </citation>
    <scope>NUCLEOTIDE SEQUENCE [LARGE SCALE GENOMIC DNA]</scope>
</reference>
<sequence length="207" mass="22682">MGYEIRSTKFEYGTKSAVSNFEFRISNFRRSAGFTLLEMVVALGVFSGVMIIAFGVAIAINNAQFKASRIQIVQDDLRFALESMTKEMRTGVNFQASKLAGGLSNGYEQITFRRSDGVQVTYCRQSPTDAMRKIIGVVTDCDDPNAQAVTGDDVAIEALTFYLVGENAGANDGQPRITISLKARSASPKLISAFSIQTTVTQRLRDY</sequence>
<dbReference type="PROSITE" id="PS00409">
    <property type="entry name" value="PROKAR_NTER_METHYL"/>
    <property type="match status" value="1"/>
</dbReference>
<evidence type="ECO:0008006" key="4">
    <source>
        <dbReference type="Google" id="ProtNLM"/>
    </source>
</evidence>
<dbReference type="Proteomes" id="UP000176705">
    <property type="component" value="Unassembled WGS sequence"/>
</dbReference>
<name>A0A1G2LBI2_9BACT</name>
<dbReference type="AlphaFoldDB" id="A0A1G2LBI2"/>
<evidence type="ECO:0000313" key="3">
    <source>
        <dbReference type="Proteomes" id="UP000176705"/>
    </source>
</evidence>
<proteinExistence type="predicted"/>
<accession>A0A1G2LBI2</accession>
<evidence type="ECO:0000313" key="2">
    <source>
        <dbReference type="EMBL" id="OHA08152.1"/>
    </source>
</evidence>
<keyword evidence="1" id="KW-0472">Membrane</keyword>
<organism evidence="2 3">
    <name type="scientific">Candidatus Sungbacteria bacterium RIFCSPLOWO2_01_FULL_59_16</name>
    <dbReference type="NCBI Taxonomy" id="1802280"/>
    <lineage>
        <taxon>Bacteria</taxon>
        <taxon>Candidatus Sungiibacteriota</taxon>
    </lineage>
</organism>
<keyword evidence="1" id="KW-1133">Transmembrane helix</keyword>
<dbReference type="NCBIfam" id="TIGR02532">
    <property type="entry name" value="IV_pilin_GFxxxE"/>
    <property type="match status" value="1"/>
</dbReference>
<dbReference type="STRING" id="1802280.A3B37_03800"/>
<dbReference type="EMBL" id="MHQS01000022">
    <property type="protein sequence ID" value="OHA08152.1"/>
    <property type="molecule type" value="Genomic_DNA"/>
</dbReference>
<gene>
    <name evidence="2" type="ORF">A3B37_03800</name>
</gene>
<dbReference type="InterPro" id="IPR012902">
    <property type="entry name" value="N_methyl_site"/>
</dbReference>
<evidence type="ECO:0000256" key="1">
    <source>
        <dbReference type="SAM" id="Phobius"/>
    </source>
</evidence>